<protein>
    <submittedName>
        <fullName evidence="2">Uncharacterized protein</fullName>
    </submittedName>
</protein>
<gene>
    <name evidence="2" type="ORF">H9Q80_04495</name>
</gene>
<dbReference type="EMBL" id="CP060636">
    <property type="protein sequence ID" value="QNM13218.1"/>
    <property type="molecule type" value="Genomic_DNA"/>
</dbReference>
<feature type="transmembrane region" description="Helical" evidence="1">
    <location>
        <begin position="42"/>
        <end position="62"/>
    </location>
</feature>
<feature type="transmembrane region" description="Helical" evidence="1">
    <location>
        <begin position="94"/>
        <end position="119"/>
    </location>
</feature>
<feature type="transmembrane region" description="Helical" evidence="1">
    <location>
        <begin position="178"/>
        <end position="195"/>
    </location>
</feature>
<keyword evidence="3" id="KW-1185">Reference proteome</keyword>
<accession>A0A7G9GQY6</accession>
<dbReference type="AlphaFoldDB" id="A0A7G9GQY6"/>
<keyword evidence="1" id="KW-0812">Transmembrane</keyword>
<proteinExistence type="predicted"/>
<dbReference type="RefSeq" id="WP_117454384.1">
    <property type="nucleotide sequence ID" value="NZ_CP060636.1"/>
</dbReference>
<feature type="transmembrane region" description="Helical" evidence="1">
    <location>
        <begin position="16"/>
        <end position="36"/>
    </location>
</feature>
<reference evidence="2 3" key="1">
    <citation type="submission" date="2020-08" db="EMBL/GenBank/DDBJ databases">
        <authorList>
            <person name="Liu C."/>
            <person name="Sun Q."/>
        </authorList>
    </citation>
    <scope>NUCLEOTIDE SEQUENCE [LARGE SCALE GENOMIC DNA]</scope>
    <source>
        <strain evidence="2 3">NSJ-61</strain>
    </source>
</reference>
<feature type="transmembrane region" description="Helical" evidence="1">
    <location>
        <begin position="201"/>
        <end position="219"/>
    </location>
</feature>
<evidence type="ECO:0000256" key="1">
    <source>
        <dbReference type="SAM" id="Phobius"/>
    </source>
</evidence>
<sequence>MKQIMAIMKETCEKSMIPTIIISMILMITNLIYSYFSKYYNLMNSLYFKKFMILACICLIYIQYRRMKRSYAYGSWNRIFLLPKQRSTIVKSECLFMLASFGLLMIGELISWIIIYQIYPLNIANHREIFYLSSALDNQLLYYVFSSDFIQLCTIIGYWLFLSLQSTTVCIAFMKKEYVLPALIILIFVVMWFFIDQSYVWFIILLAFGISLYLLNKLLGGKGWWKR</sequence>
<dbReference type="Proteomes" id="UP000515856">
    <property type="component" value="Chromosome"/>
</dbReference>
<name>A0A7G9GQY6_9FIRM</name>
<feature type="transmembrane region" description="Helical" evidence="1">
    <location>
        <begin position="139"/>
        <end position="162"/>
    </location>
</feature>
<evidence type="ECO:0000313" key="2">
    <source>
        <dbReference type="EMBL" id="QNM13218.1"/>
    </source>
</evidence>
<keyword evidence="1" id="KW-1133">Transmembrane helix</keyword>
<keyword evidence="1" id="KW-0472">Membrane</keyword>
<evidence type="ECO:0000313" key="3">
    <source>
        <dbReference type="Proteomes" id="UP000515856"/>
    </source>
</evidence>
<organism evidence="2 3">
    <name type="scientific">[Eubacterium] hominis</name>
    <dbReference type="NCBI Taxonomy" id="2764325"/>
    <lineage>
        <taxon>Bacteria</taxon>
        <taxon>Bacillati</taxon>
        <taxon>Bacillota</taxon>
        <taxon>Erysipelotrichia</taxon>
        <taxon>Erysipelotrichales</taxon>
        <taxon>Erysipelotrichaceae</taxon>
        <taxon>Amedibacillus</taxon>
    </lineage>
</organism>
<dbReference type="KEGG" id="ehn:H9Q80_04495"/>